<accession>A0A7V0Z689</accession>
<dbReference type="EMBL" id="DSKY01000020">
    <property type="protein sequence ID" value="HDY59362.1"/>
    <property type="molecule type" value="Genomic_DNA"/>
</dbReference>
<name>A0A7V0Z689_UNCW3</name>
<dbReference type="GO" id="GO:0005886">
    <property type="term" value="C:plasma membrane"/>
    <property type="evidence" value="ECO:0007669"/>
    <property type="project" value="UniProtKB-SubCell"/>
</dbReference>
<keyword evidence="5 6" id="KW-0472">Membrane</keyword>
<dbReference type="GO" id="GO:0044341">
    <property type="term" value="P:sodium-dependent phosphate transport"/>
    <property type="evidence" value="ECO:0007669"/>
    <property type="project" value="InterPro"/>
</dbReference>
<evidence type="ECO:0000256" key="3">
    <source>
        <dbReference type="ARBA" id="ARBA00022692"/>
    </source>
</evidence>
<dbReference type="InterPro" id="IPR026022">
    <property type="entry name" value="PhoU_dom"/>
</dbReference>
<keyword evidence="2" id="KW-1003">Cell membrane</keyword>
<protein>
    <submittedName>
        <fullName evidence="8">Na/Pi cotransporter family protein</fullName>
    </submittedName>
</protein>
<feature type="domain" description="PhoU" evidence="7">
    <location>
        <begin position="565"/>
        <end position="651"/>
    </location>
</feature>
<feature type="transmembrane region" description="Helical" evidence="6">
    <location>
        <begin position="171"/>
        <end position="197"/>
    </location>
</feature>
<feature type="transmembrane region" description="Helical" evidence="6">
    <location>
        <begin position="127"/>
        <end position="150"/>
    </location>
</feature>
<dbReference type="AlphaFoldDB" id="A0A7V0Z689"/>
<evidence type="ECO:0000256" key="5">
    <source>
        <dbReference type="ARBA" id="ARBA00023136"/>
    </source>
</evidence>
<dbReference type="Pfam" id="PF02690">
    <property type="entry name" value="Na_Pi_cotrans"/>
    <property type="match status" value="2"/>
</dbReference>
<dbReference type="InterPro" id="IPR038078">
    <property type="entry name" value="PhoU-like_sf"/>
</dbReference>
<dbReference type="InterPro" id="IPR003841">
    <property type="entry name" value="Na/Pi_transpt"/>
</dbReference>
<feature type="transmembrane region" description="Helical" evidence="6">
    <location>
        <begin position="365"/>
        <end position="384"/>
    </location>
</feature>
<evidence type="ECO:0000259" key="7">
    <source>
        <dbReference type="Pfam" id="PF01895"/>
    </source>
</evidence>
<feature type="transmembrane region" description="Helical" evidence="6">
    <location>
        <begin position="256"/>
        <end position="277"/>
    </location>
</feature>
<feature type="domain" description="PhoU" evidence="7">
    <location>
        <begin position="459"/>
        <end position="540"/>
    </location>
</feature>
<dbReference type="PANTHER" id="PTHR10010">
    <property type="entry name" value="SOLUTE CARRIER FAMILY 34 SODIUM PHOSPHATE , MEMBER 2-RELATED"/>
    <property type="match status" value="1"/>
</dbReference>
<feature type="transmembrane region" description="Helical" evidence="6">
    <location>
        <begin position="203"/>
        <end position="225"/>
    </location>
</feature>
<dbReference type="GO" id="GO:0005436">
    <property type="term" value="F:sodium:phosphate symporter activity"/>
    <property type="evidence" value="ECO:0007669"/>
    <property type="project" value="InterPro"/>
</dbReference>
<comment type="subcellular location">
    <subcellularLocation>
        <location evidence="1">Cell membrane</location>
        <topology evidence="1">Multi-pass membrane protein</topology>
    </subcellularLocation>
</comment>
<feature type="transmembrane region" description="Helical" evidence="6">
    <location>
        <begin position="298"/>
        <end position="323"/>
    </location>
</feature>
<proteinExistence type="predicted"/>
<reference evidence="8" key="1">
    <citation type="journal article" date="2020" name="mSystems">
        <title>Genome- and Community-Level Interaction Insights into Carbon Utilization and Element Cycling Functions of Hydrothermarchaeota in Hydrothermal Sediment.</title>
        <authorList>
            <person name="Zhou Z."/>
            <person name="Liu Y."/>
            <person name="Xu W."/>
            <person name="Pan J."/>
            <person name="Luo Z.H."/>
            <person name="Li M."/>
        </authorList>
    </citation>
    <scope>NUCLEOTIDE SEQUENCE [LARGE SCALE GENOMIC DNA]</scope>
    <source>
        <strain evidence="8">SpSt-258</strain>
    </source>
</reference>
<evidence type="ECO:0000256" key="6">
    <source>
        <dbReference type="SAM" id="Phobius"/>
    </source>
</evidence>
<evidence type="ECO:0000256" key="2">
    <source>
        <dbReference type="ARBA" id="ARBA00022475"/>
    </source>
</evidence>
<comment type="caution">
    <text evidence="8">The sequence shown here is derived from an EMBL/GenBank/DDBJ whole genome shotgun (WGS) entry which is preliminary data.</text>
</comment>
<evidence type="ECO:0000256" key="1">
    <source>
        <dbReference type="ARBA" id="ARBA00004651"/>
    </source>
</evidence>
<keyword evidence="3 6" id="KW-0812">Transmembrane</keyword>
<sequence>MGAGYLYLFLCCVLTRAHDPLGNDISGDNQIGIVNQFLNQPVVVRVMDEKDKGLENVPVVFIVLKEPQENKITNKFAVIQPETTYTDKDGFAKTFVRLGNARGDYYILCRQNGETLLFHFTGMERDWVLLMVISVIGGLALFIFALNYGSKGLIRGFGSKTRDLLFNLTNNRLTSLAGGFFVTIIFGSCTATASLLIKFASAGVVQLIPGLAVMLGANIGATITIQILAFNIMNYALLIITIGVFLRILFPNLRNLAQFIFGIGLLFFSLKIISTGIGSVKYISGFTKTFDYLNNAPVLAIFIGALASFIFRSSTAVIGLVLVLTLESAISNMPAFHLLFGANLGTTIFPILLSDSANARRITLGNFICKFVGVLVFVILLDYIKIIPFFENNPRQIASIHTIFNIVVALIFLPLLSPFSKFLNFLAVETKQEILKSKRLDQSFLDAPAIATGQAMKEILDMGYKTIKMLEDAIRVFEKRDIVLRKTIIQSDDEIDQVEEMVTPYLSRLNPEEMDQELRKMQIGLLTITSELEHIGDTISKSLMNYAKKQIDEGMEFSQEGLAQIREFHRFVLDTLKMAISSLATRDRRLAQDVVSRRDTGLKMVKDFELKHIERLQRGLKESLETSTIHLDILSDLERINFHATEIAEAVIGIL</sequence>
<feature type="transmembrane region" description="Helical" evidence="6">
    <location>
        <begin position="396"/>
        <end position="416"/>
    </location>
</feature>
<keyword evidence="4 6" id="KW-1133">Transmembrane helix</keyword>
<dbReference type="PANTHER" id="PTHR10010:SF46">
    <property type="entry name" value="SODIUM-DEPENDENT PHOSPHATE TRANSPORT PROTEIN 2B"/>
    <property type="match status" value="1"/>
</dbReference>
<dbReference type="Gene3D" id="1.20.58.220">
    <property type="entry name" value="Phosphate transport system protein phou homolog 2, domain 2"/>
    <property type="match status" value="1"/>
</dbReference>
<feature type="transmembrane region" description="Helical" evidence="6">
    <location>
        <begin position="335"/>
        <end position="353"/>
    </location>
</feature>
<feature type="transmembrane region" description="Helical" evidence="6">
    <location>
        <begin position="232"/>
        <end position="250"/>
    </location>
</feature>
<gene>
    <name evidence="8" type="ORF">ENP86_07415</name>
</gene>
<organism evidence="8">
    <name type="scientific">candidate division WOR-3 bacterium</name>
    <dbReference type="NCBI Taxonomy" id="2052148"/>
    <lineage>
        <taxon>Bacteria</taxon>
        <taxon>Bacteria division WOR-3</taxon>
    </lineage>
</organism>
<evidence type="ECO:0000313" key="8">
    <source>
        <dbReference type="EMBL" id="HDY59362.1"/>
    </source>
</evidence>
<dbReference type="NCBIfam" id="NF037997">
    <property type="entry name" value="Na_Pi_symport"/>
    <property type="match status" value="1"/>
</dbReference>
<evidence type="ECO:0000256" key="4">
    <source>
        <dbReference type="ARBA" id="ARBA00022989"/>
    </source>
</evidence>
<dbReference type="SUPFAM" id="SSF109755">
    <property type="entry name" value="PhoU-like"/>
    <property type="match status" value="1"/>
</dbReference>
<dbReference type="Pfam" id="PF01895">
    <property type="entry name" value="PhoU"/>
    <property type="match status" value="2"/>
</dbReference>